<keyword evidence="6 7" id="KW-0472">Membrane</keyword>
<evidence type="ECO:0000256" key="2">
    <source>
        <dbReference type="ARBA" id="ARBA00006148"/>
    </source>
</evidence>
<dbReference type="EMBL" id="WWCU01000040">
    <property type="protein sequence ID" value="MYN10554.1"/>
    <property type="molecule type" value="Genomic_DNA"/>
</dbReference>
<dbReference type="GO" id="GO:0015184">
    <property type="term" value="F:L-cystine transmembrane transporter activity"/>
    <property type="evidence" value="ECO:0007669"/>
    <property type="project" value="TreeGrafter"/>
</dbReference>
<dbReference type="Proteomes" id="UP000450676">
    <property type="component" value="Unassembled WGS sequence"/>
</dbReference>
<feature type="transmembrane region" description="Helical" evidence="7">
    <location>
        <begin position="105"/>
        <end position="127"/>
    </location>
</feature>
<dbReference type="Pfam" id="PF00375">
    <property type="entry name" value="SDF"/>
    <property type="match status" value="1"/>
</dbReference>
<evidence type="ECO:0000256" key="4">
    <source>
        <dbReference type="ARBA" id="ARBA00022692"/>
    </source>
</evidence>
<gene>
    <name evidence="8" type="ORF">GTP77_24865</name>
</gene>
<keyword evidence="4 7" id="KW-0812">Transmembrane</keyword>
<evidence type="ECO:0000256" key="1">
    <source>
        <dbReference type="ARBA" id="ARBA00004141"/>
    </source>
</evidence>
<dbReference type="AlphaFoldDB" id="A0A7X4KNQ8"/>
<evidence type="ECO:0000313" key="9">
    <source>
        <dbReference type="Proteomes" id="UP000450676"/>
    </source>
</evidence>
<comment type="caution">
    <text evidence="8">The sequence shown here is derived from an EMBL/GenBank/DDBJ whole genome shotgun (WGS) entry which is preliminary data.</text>
</comment>
<dbReference type="GO" id="GO:0015293">
    <property type="term" value="F:symporter activity"/>
    <property type="evidence" value="ECO:0007669"/>
    <property type="project" value="InterPro"/>
</dbReference>
<proteinExistence type="inferred from homology"/>
<keyword evidence="3" id="KW-0813">Transport</keyword>
<dbReference type="InterPro" id="IPR036458">
    <property type="entry name" value="Na:dicarbo_symporter_sf"/>
</dbReference>
<protein>
    <submittedName>
        <fullName evidence="8">Cation:dicarboxylase symporter family transporter</fullName>
    </submittedName>
</protein>
<keyword evidence="5 7" id="KW-1133">Transmembrane helix</keyword>
<evidence type="ECO:0000256" key="3">
    <source>
        <dbReference type="ARBA" id="ARBA00022448"/>
    </source>
</evidence>
<organism evidence="8 9">
    <name type="scientific">Pseudoduganella aquatica</name>
    <dbReference type="NCBI Taxonomy" id="2660641"/>
    <lineage>
        <taxon>Bacteria</taxon>
        <taxon>Pseudomonadati</taxon>
        <taxon>Pseudomonadota</taxon>
        <taxon>Betaproteobacteria</taxon>
        <taxon>Burkholderiales</taxon>
        <taxon>Oxalobacteraceae</taxon>
        <taxon>Telluria group</taxon>
        <taxon>Pseudoduganella</taxon>
    </lineage>
</organism>
<dbReference type="PANTHER" id="PTHR42865:SF5">
    <property type="entry name" value="L-CYSTINE TRANSPORTER TCYP"/>
    <property type="match status" value="1"/>
</dbReference>
<feature type="transmembrane region" description="Helical" evidence="7">
    <location>
        <begin position="71"/>
        <end position="93"/>
    </location>
</feature>
<feature type="transmembrane region" description="Helical" evidence="7">
    <location>
        <begin position="328"/>
        <end position="354"/>
    </location>
</feature>
<comment type="similarity">
    <text evidence="2">Belongs to the dicarboxylate/amino acid:cation symporter (DAACS) (TC 2.A.23) family.</text>
</comment>
<feature type="transmembrane region" description="Helical" evidence="7">
    <location>
        <begin position="184"/>
        <end position="203"/>
    </location>
</feature>
<dbReference type="Gene3D" id="1.10.3860.10">
    <property type="entry name" value="Sodium:dicarboxylate symporter"/>
    <property type="match status" value="1"/>
</dbReference>
<dbReference type="GO" id="GO:0005886">
    <property type="term" value="C:plasma membrane"/>
    <property type="evidence" value="ECO:0007669"/>
    <property type="project" value="TreeGrafter"/>
</dbReference>
<dbReference type="InterPro" id="IPR001991">
    <property type="entry name" value="Na-dicarboxylate_symporter"/>
</dbReference>
<dbReference type="SUPFAM" id="SSF118215">
    <property type="entry name" value="Proton glutamate symport protein"/>
    <property type="match status" value="1"/>
</dbReference>
<evidence type="ECO:0000256" key="5">
    <source>
        <dbReference type="ARBA" id="ARBA00022989"/>
    </source>
</evidence>
<feature type="transmembrane region" description="Helical" evidence="7">
    <location>
        <begin position="224"/>
        <end position="247"/>
    </location>
</feature>
<dbReference type="PANTHER" id="PTHR42865">
    <property type="entry name" value="PROTON/GLUTAMATE-ASPARTATE SYMPORTER"/>
    <property type="match status" value="1"/>
</dbReference>
<sequence>MAINVILNLAVTLALLAFMITQQRKNASFTVRVFSGLGLGVLLGAGLQAIYGAASPELKTTTDYLDIIGTGYVKLLQMIIMPLIMVSIIGAILKLRNASSLGKISALTIGTLIATTIVAAGIGILMAKVYGLSAVGITANAAEAARGAYLQGKLGDAQAINLPGMLISFIPANPFLDLTGGRKTSTIAVVIFSIFIGISAIGIHDKKPELFASFDHFIKVAHAIVMRMVTLVLRLTPYGVYALMAVLVASSSYADILKLISFVLASYSALILMFCVHLALVSAAGLHPLRYVQKIFPLLAFAFTSRSSAGAIPMSVQTQTRRLGTSEGIANFAASFGATIGQNGCAGIYPAMLAVMIAPTVGVDPFTAAFIAPLLAIIAIGSVGVAGVGGGATFAALIVLSSMNLPVALAGLLISIEPLIDMGRTALNVSGSVTAGALTSRVLGETDMAVFNSNAELGEETDAGQDSKAA</sequence>
<evidence type="ECO:0000256" key="7">
    <source>
        <dbReference type="SAM" id="Phobius"/>
    </source>
</evidence>
<dbReference type="RefSeq" id="WP_161074842.1">
    <property type="nucleotide sequence ID" value="NZ_WWCU01000040.1"/>
</dbReference>
<feature type="transmembrane region" description="Helical" evidence="7">
    <location>
        <begin position="259"/>
        <end position="283"/>
    </location>
</feature>
<feature type="transmembrane region" description="Helical" evidence="7">
    <location>
        <begin position="366"/>
        <end position="388"/>
    </location>
</feature>
<name>A0A7X4KNQ8_9BURK</name>
<feature type="transmembrane region" description="Helical" evidence="7">
    <location>
        <begin position="33"/>
        <end position="51"/>
    </location>
</feature>
<evidence type="ECO:0000256" key="6">
    <source>
        <dbReference type="ARBA" id="ARBA00023136"/>
    </source>
</evidence>
<accession>A0A7X4KNQ8</accession>
<evidence type="ECO:0000313" key="8">
    <source>
        <dbReference type="EMBL" id="MYN10554.1"/>
    </source>
</evidence>
<feature type="transmembrane region" description="Helical" evidence="7">
    <location>
        <begin position="6"/>
        <end position="21"/>
    </location>
</feature>
<keyword evidence="9" id="KW-1185">Reference proteome</keyword>
<comment type="subcellular location">
    <subcellularLocation>
        <location evidence="1">Membrane</location>
        <topology evidence="1">Multi-pass membrane protein</topology>
    </subcellularLocation>
</comment>
<feature type="transmembrane region" description="Helical" evidence="7">
    <location>
        <begin position="394"/>
        <end position="414"/>
    </location>
</feature>
<dbReference type="PRINTS" id="PR00173">
    <property type="entry name" value="EDTRNSPORT"/>
</dbReference>
<reference evidence="8 9" key="1">
    <citation type="submission" date="2019-12" db="EMBL/GenBank/DDBJ databases">
        <title>Novel species isolated from a subtropical stream in China.</title>
        <authorList>
            <person name="Lu H."/>
        </authorList>
    </citation>
    <scope>NUCLEOTIDE SEQUENCE [LARGE SCALE GENOMIC DNA]</scope>
    <source>
        <strain evidence="8 9">FT127W</strain>
    </source>
</reference>